<name>A0ABY9GGP2_9PSED</name>
<keyword evidence="3" id="KW-1185">Reference proteome</keyword>
<dbReference type="CDD" id="cd00090">
    <property type="entry name" value="HTH_ARSR"/>
    <property type="match status" value="1"/>
</dbReference>
<gene>
    <name evidence="2" type="ORF">PSH57_11160</name>
</gene>
<evidence type="ECO:0000313" key="3">
    <source>
        <dbReference type="Proteomes" id="UP001230339"/>
    </source>
</evidence>
<evidence type="ECO:0000313" key="2">
    <source>
        <dbReference type="EMBL" id="WLH14820.1"/>
    </source>
</evidence>
<proteinExistence type="predicted"/>
<dbReference type="Proteomes" id="UP001230339">
    <property type="component" value="Chromosome"/>
</dbReference>
<dbReference type="InterPro" id="IPR036388">
    <property type="entry name" value="WH-like_DNA-bd_sf"/>
</dbReference>
<protein>
    <submittedName>
        <fullName evidence="2">MarR family transcriptional regulator</fullName>
    </submittedName>
</protein>
<evidence type="ECO:0000259" key="1">
    <source>
        <dbReference type="Pfam" id="PF12802"/>
    </source>
</evidence>
<dbReference type="Pfam" id="PF12802">
    <property type="entry name" value="MarR_2"/>
    <property type="match status" value="1"/>
</dbReference>
<dbReference type="EMBL" id="CP117449">
    <property type="protein sequence ID" value="WLH14820.1"/>
    <property type="molecule type" value="Genomic_DNA"/>
</dbReference>
<accession>A0ABY9GGP2</accession>
<feature type="domain" description="HTH marR-type" evidence="1">
    <location>
        <begin position="37"/>
        <end position="93"/>
    </location>
</feature>
<dbReference type="InterPro" id="IPR000835">
    <property type="entry name" value="HTH_MarR-typ"/>
</dbReference>
<dbReference type="PANTHER" id="PTHR33164:SF102">
    <property type="entry name" value="TRANSCRIPTIONAL REGULATORY PROTEIN"/>
    <property type="match status" value="1"/>
</dbReference>
<organism evidence="2 3">
    <name type="scientific">Pseudomonas hefeiensis</name>
    <dbReference type="NCBI Taxonomy" id="2738125"/>
    <lineage>
        <taxon>Bacteria</taxon>
        <taxon>Pseudomonadati</taxon>
        <taxon>Pseudomonadota</taxon>
        <taxon>Gammaproteobacteria</taxon>
        <taxon>Pseudomonadales</taxon>
        <taxon>Pseudomonadaceae</taxon>
        <taxon>Pseudomonas</taxon>
    </lineage>
</organism>
<dbReference type="InterPro" id="IPR036390">
    <property type="entry name" value="WH_DNA-bd_sf"/>
</dbReference>
<sequence>MTKSSPRMLMVANALKACYWFEDALRKNQEAHGIPTVTRSQAFLLANIVNGEHRATRLARLLGISRQAISKMLNDLVDQGVLETTPDPNDARAQLVVFTARHEPIQMATKSILFQLEEELEIKFGKEKLNIVRDVLAEDWGPAPLLEAIES</sequence>
<dbReference type="SUPFAM" id="SSF46785">
    <property type="entry name" value="Winged helix' DNA-binding domain"/>
    <property type="match status" value="1"/>
</dbReference>
<dbReference type="InterPro" id="IPR011991">
    <property type="entry name" value="ArsR-like_HTH"/>
</dbReference>
<reference evidence="2 3" key="1">
    <citation type="submission" date="2023-02" db="EMBL/GenBank/DDBJ databases">
        <title>Evolution of Hrp T3SS in non-pathogenic Pseudomonas fluorescens.</title>
        <authorList>
            <person name="Liao K."/>
            <person name="Wei H."/>
            <person name="Gu Y."/>
        </authorList>
    </citation>
    <scope>NUCLEOTIDE SEQUENCE [LARGE SCALE GENOMIC DNA]</scope>
    <source>
        <strain evidence="2 3">FP205</strain>
    </source>
</reference>
<dbReference type="PANTHER" id="PTHR33164">
    <property type="entry name" value="TRANSCRIPTIONAL REGULATOR, MARR FAMILY"/>
    <property type="match status" value="1"/>
</dbReference>
<dbReference type="RefSeq" id="WP_305390354.1">
    <property type="nucleotide sequence ID" value="NZ_CP117426.1"/>
</dbReference>
<dbReference type="Gene3D" id="1.10.10.10">
    <property type="entry name" value="Winged helix-like DNA-binding domain superfamily/Winged helix DNA-binding domain"/>
    <property type="match status" value="1"/>
</dbReference>
<dbReference type="InterPro" id="IPR039422">
    <property type="entry name" value="MarR/SlyA-like"/>
</dbReference>